<accession>A0ABQ2ILP4</accession>
<gene>
    <name evidence="1" type="ORF">GCM10011609_64220</name>
</gene>
<organism evidence="1 2">
    <name type="scientific">Lentzea pudingi</name>
    <dbReference type="NCBI Taxonomy" id="1789439"/>
    <lineage>
        <taxon>Bacteria</taxon>
        <taxon>Bacillati</taxon>
        <taxon>Actinomycetota</taxon>
        <taxon>Actinomycetes</taxon>
        <taxon>Pseudonocardiales</taxon>
        <taxon>Pseudonocardiaceae</taxon>
        <taxon>Lentzea</taxon>
    </lineage>
</organism>
<evidence type="ECO:0000313" key="1">
    <source>
        <dbReference type="EMBL" id="GGN14813.1"/>
    </source>
</evidence>
<protein>
    <submittedName>
        <fullName evidence="1">Uncharacterized protein</fullName>
    </submittedName>
</protein>
<dbReference type="Proteomes" id="UP000597656">
    <property type="component" value="Unassembled WGS sequence"/>
</dbReference>
<evidence type="ECO:0000313" key="2">
    <source>
        <dbReference type="Proteomes" id="UP000597656"/>
    </source>
</evidence>
<sequence length="89" mass="9601">MFIGRVNGGPWRVTRAVSRPTVNHTDGEVPVNLKKVLVLAGVALVLFLLITRPEESASAVQTALGWLREGAESIITFIRSLFGTTTPLS</sequence>
<proteinExistence type="predicted"/>
<name>A0ABQ2ILP4_9PSEU</name>
<keyword evidence="2" id="KW-1185">Reference proteome</keyword>
<reference evidence="2" key="1">
    <citation type="journal article" date="2019" name="Int. J. Syst. Evol. Microbiol.">
        <title>The Global Catalogue of Microorganisms (GCM) 10K type strain sequencing project: providing services to taxonomists for standard genome sequencing and annotation.</title>
        <authorList>
            <consortium name="The Broad Institute Genomics Platform"/>
            <consortium name="The Broad Institute Genome Sequencing Center for Infectious Disease"/>
            <person name="Wu L."/>
            <person name="Ma J."/>
        </authorList>
    </citation>
    <scope>NUCLEOTIDE SEQUENCE [LARGE SCALE GENOMIC DNA]</scope>
    <source>
        <strain evidence="2">CGMCC 4.7319</strain>
    </source>
</reference>
<dbReference type="EMBL" id="BMNC01000012">
    <property type="protein sequence ID" value="GGN14813.1"/>
    <property type="molecule type" value="Genomic_DNA"/>
</dbReference>
<comment type="caution">
    <text evidence="1">The sequence shown here is derived from an EMBL/GenBank/DDBJ whole genome shotgun (WGS) entry which is preliminary data.</text>
</comment>